<keyword evidence="3" id="KW-1185">Reference proteome</keyword>
<evidence type="ECO:0000313" key="2">
    <source>
        <dbReference type="EMBL" id="CAG7834365.1"/>
    </source>
</evidence>
<comment type="caution">
    <text evidence="2">The sequence shown here is derived from an EMBL/GenBank/DDBJ whole genome shotgun (WGS) entry which is preliminary data.</text>
</comment>
<dbReference type="Proteomes" id="UP000708208">
    <property type="component" value="Unassembled WGS sequence"/>
</dbReference>
<sequence>PLKVVVEEVDNLSPHSSPCSEHGSDITDGVSHSPQPARSPSPSSSEPETPQRTTETKVTHGERDDDDMDVLDIMADDYDEFL</sequence>
<name>A0A8J2M9A8_9HEXA</name>
<feature type="compositionally biased region" description="Basic and acidic residues" evidence="1">
    <location>
        <begin position="54"/>
        <end position="63"/>
    </location>
</feature>
<feature type="non-terminal residue" evidence="2">
    <location>
        <position position="1"/>
    </location>
</feature>
<proteinExistence type="predicted"/>
<feature type="region of interest" description="Disordered" evidence="1">
    <location>
        <begin position="1"/>
        <end position="70"/>
    </location>
</feature>
<reference evidence="2" key="1">
    <citation type="submission" date="2021-06" db="EMBL/GenBank/DDBJ databases">
        <authorList>
            <person name="Hodson N. C."/>
            <person name="Mongue J. A."/>
            <person name="Jaron S. K."/>
        </authorList>
    </citation>
    <scope>NUCLEOTIDE SEQUENCE</scope>
</reference>
<feature type="compositionally biased region" description="Low complexity" evidence="1">
    <location>
        <begin position="33"/>
        <end position="53"/>
    </location>
</feature>
<accession>A0A8J2M9A8</accession>
<dbReference type="EMBL" id="CAJVCH010570210">
    <property type="protein sequence ID" value="CAG7834365.1"/>
    <property type="molecule type" value="Genomic_DNA"/>
</dbReference>
<evidence type="ECO:0000313" key="3">
    <source>
        <dbReference type="Proteomes" id="UP000708208"/>
    </source>
</evidence>
<dbReference type="AlphaFoldDB" id="A0A8J2M9A8"/>
<organism evidence="2 3">
    <name type="scientific">Allacma fusca</name>
    <dbReference type="NCBI Taxonomy" id="39272"/>
    <lineage>
        <taxon>Eukaryota</taxon>
        <taxon>Metazoa</taxon>
        <taxon>Ecdysozoa</taxon>
        <taxon>Arthropoda</taxon>
        <taxon>Hexapoda</taxon>
        <taxon>Collembola</taxon>
        <taxon>Symphypleona</taxon>
        <taxon>Sminthuridae</taxon>
        <taxon>Allacma</taxon>
    </lineage>
</organism>
<protein>
    <submittedName>
        <fullName evidence="2">Uncharacterized protein</fullName>
    </submittedName>
</protein>
<evidence type="ECO:0000256" key="1">
    <source>
        <dbReference type="SAM" id="MobiDB-lite"/>
    </source>
</evidence>
<gene>
    <name evidence="2" type="ORF">AFUS01_LOCUS43880</name>
</gene>